<evidence type="ECO:0000256" key="2">
    <source>
        <dbReference type="SAM" id="Phobius"/>
    </source>
</evidence>
<gene>
    <name evidence="3" type="ORF">DFP87_104228</name>
</gene>
<protein>
    <recommendedName>
        <fullName evidence="5">Energy transducer TonB</fullName>
    </recommendedName>
</protein>
<keyword evidence="2" id="KW-0472">Membrane</keyword>
<feature type="region of interest" description="Disordered" evidence="1">
    <location>
        <begin position="69"/>
        <end position="137"/>
    </location>
</feature>
<sequence length="212" mass="21813">MVGEAAATPRAHVLRRQSRRISGWAAVLSCALHGGLGALWWSDRLAPTSAREAEPALIVMVLPAKHSAPALPSGRTPALAPATAPGSAPAPTQASEFAAVPVPRSGRAALPSARPPSATPSVPSKGAQQSSAVAPPHDFRWREADAEAVGLPRARGEPVFRLAPKAREQPSALAQGIVQAARPSCKDAHAGGGLLALPMLLADTLTDRGCKW</sequence>
<feature type="compositionally biased region" description="Low complexity" evidence="1">
    <location>
        <begin position="76"/>
        <end position="94"/>
    </location>
</feature>
<accession>A0ABX9GDA8</accession>
<dbReference type="Proteomes" id="UP000252124">
    <property type="component" value="Unassembled WGS sequence"/>
</dbReference>
<keyword evidence="2" id="KW-1133">Transmembrane helix</keyword>
<feature type="transmembrane region" description="Helical" evidence="2">
    <location>
        <begin position="21"/>
        <end position="41"/>
    </location>
</feature>
<name>A0ABX9GDA8_9BURK</name>
<evidence type="ECO:0008006" key="5">
    <source>
        <dbReference type="Google" id="ProtNLM"/>
    </source>
</evidence>
<evidence type="ECO:0000313" key="4">
    <source>
        <dbReference type="Proteomes" id="UP000252124"/>
    </source>
</evidence>
<reference evidence="3 4" key="1">
    <citation type="submission" date="2018-06" db="EMBL/GenBank/DDBJ databases">
        <title>Genomic Encyclopedia of Type Strains, Phase III (KMG-III): the genomes of soil and plant-associated and newly described type strains.</title>
        <authorList>
            <person name="Whitman W."/>
        </authorList>
    </citation>
    <scope>NUCLEOTIDE SEQUENCE [LARGE SCALE GENOMIC DNA]</scope>
    <source>
        <strain evidence="3 4">CECT 7342</strain>
    </source>
</reference>
<proteinExistence type="predicted"/>
<dbReference type="EMBL" id="QNRM01000004">
    <property type="protein sequence ID" value="RBP19888.1"/>
    <property type="molecule type" value="Genomic_DNA"/>
</dbReference>
<evidence type="ECO:0000313" key="3">
    <source>
        <dbReference type="EMBL" id="RBP19888.1"/>
    </source>
</evidence>
<evidence type="ECO:0000256" key="1">
    <source>
        <dbReference type="SAM" id="MobiDB-lite"/>
    </source>
</evidence>
<keyword evidence="4" id="KW-1185">Reference proteome</keyword>
<feature type="compositionally biased region" description="Low complexity" evidence="1">
    <location>
        <begin position="103"/>
        <end position="112"/>
    </location>
</feature>
<organism evidence="3 4">
    <name type="scientific">Achromobacter marplatensis</name>
    <dbReference type="NCBI Taxonomy" id="470868"/>
    <lineage>
        <taxon>Bacteria</taxon>
        <taxon>Pseudomonadati</taxon>
        <taxon>Pseudomonadota</taxon>
        <taxon>Betaproteobacteria</taxon>
        <taxon>Burkholderiales</taxon>
        <taxon>Alcaligenaceae</taxon>
        <taxon>Achromobacter</taxon>
    </lineage>
</organism>
<keyword evidence="2" id="KW-0812">Transmembrane</keyword>
<comment type="caution">
    <text evidence="3">The sequence shown here is derived from an EMBL/GenBank/DDBJ whole genome shotgun (WGS) entry which is preliminary data.</text>
</comment>